<feature type="transmembrane region" description="Helical" evidence="6">
    <location>
        <begin position="59"/>
        <end position="79"/>
    </location>
</feature>
<evidence type="ECO:0000256" key="1">
    <source>
        <dbReference type="ARBA" id="ARBA00004651"/>
    </source>
</evidence>
<evidence type="ECO:0000256" key="2">
    <source>
        <dbReference type="ARBA" id="ARBA00022448"/>
    </source>
</evidence>
<dbReference type="AlphaFoldDB" id="A0A0R2IZM2"/>
<accession>A0A0R2IZM2</accession>
<evidence type="ECO:0000259" key="7">
    <source>
        <dbReference type="PROSITE" id="PS50850"/>
    </source>
</evidence>
<dbReference type="Pfam" id="PF07690">
    <property type="entry name" value="MFS_1"/>
    <property type="match status" value="1"/>
</dbReference>
<keyword evidence="3 6" id="KW-0812">Transmembrane</keyword>
<evidence type="ECO:0000256" key="6">
    <source>
        <dbReference type="SAM" id="Phobius"/>
    </source>
</evidence>
<proteinExistence type="predicted"/>
<gene>
    <name evidence="8" type="ORF">IV80_GL000894</name>
</gene>
<dbReference type="InterPro" id="IPR011701">
    <property type="entry name" value="MFS"/>
</dbReference>
<feature type="transmembrane region" description="Helical" evidence="6">
    <location>
        <begin position="20"/>
        <end position="39"/>
    </location>
</feature>
<sequence>MISLEEQVSRFKGNQKLRNWFVAILLAGTFTMSISQSSLSTAYPTLMRYFGVSATTIQWLTTGFMLIMCIMMPISPWLLNNVPFKRLFQAVLLLFDVGTLIILVAPSFPIMMLGRILEAVGVGILFPAYQSVMLTITPAESRGATMGVAGLVMGSALAIGPIISGIVLKFTTWQGLFVVFALIITLVFALSFRFISNVMTLKPTQLDFISVISSVGLIGLLFVINQLGKPGVNWPAQFGLLAVSLLMLVYFVYRQFHTTKPMLELRVLKTFNYDLAVLLTGFSYIALIVTTIIFPLYYQGVLHLSPFASGMALVPGAVLLSLLNPVTGKLADRIGFKRVLLIGMGMITMGWGILFVCSRSLNLIAMMGIAMLIEGGNAFVMMPATTLGANSLADNLIAHGTAVITTVRQILGSLGVAIATIILTTVTQNQVVKGYRHQVATQTGYRAVFFTFFLVAIFGLVMAVLIKNTKKTTK</sequence>
<dbReference type="STRING" id="319652.IV80_GL000894"/>
<dbReference type="InterPro" id="IPR020846">
    <property type="entry name" value="MFS_dom"/>
</dbReference>
<feature type="transmembrane region" description="Helical" evidence="6">
    <location>
        <begin position="234"/>
        <end position="253"/>
    </location>
</feature>
<feature type="transmembrane region" description="Helical" evidence="6">
    <location>
        <begin position="148"/>
        <end position="170"/>
    </location>
</feature>
<name>A0A0R2IZM2_9LACO</name>
<feature type="transmembrane region" description="Helical" evidence="6">
    <location>
        <begin position="396"/>
        <end position="423"/>
    </location>
</feature>
<dbReference type="Gene3D" id="1.20.1720.10">
    <property type="entry name" value="Multidrug resistance protein D"/>
    <property type="match status" value="1"/>
</dbReference>
<dbReference type="InterPro" id="IPR036259">
    <property type="entry name" value="MFS_trans_sf"/>
</dbReference>
<feature type="transmembrane region" description="Helical" evidence="6">
    <location>
        <begin position="91"/>
        <end position="110"/>
    </location>
</feature>
<evidence type="ECO:0000256" key="4">
    <source>
        <dbReference type="ARBA" id="ARBA00022989"/>
    </source>
</evidence>
<dbReference type="Gene3D" id="1.20.1250.20">
    <property type="entry name" value="MFS general substrate transporter like domains"/>
    <property type="match status" value="1"/>
</dbReference>
<feature type="transmembrane region" description="Helical" evidence="6">
    <location>
        <begin position="339"/>
        <end position="357"/>
    </location>
</feature>
<feature type="transmembrane region" description="Helical" evidence="6">
    <location>
        <begin position="273"/>
        <end position="298"/>
    </location>
</feature>
<dbReference type="GO" id="GO:0022857">
    <property type="term" value="F:transmembrane transporter activity"/>
    <property type="evidence" value="ECO:0007669"/>
    <property type="project" value="InterPro"/>
</dbReference>
<feature type="transmembrane region" description="Helical" evidence="6">
    <location>
        <begin position="443"/>
        <end position="466"/>
    </location>
</feature>
<dbReference type="SUPFAM" id="SSF103473">
    <property type="entry name" value="MFS general substrate transporter"/>
    <property type="match status" value="1"/>
</dbReference>
<keyword evidence="2" id="KW-0813">Transport</keyword>
<evidence type="ECO:0000313" key="9">
    <source>
        <dbReference type="Proteomes" id="UP000051568"/>
    </source>
</evidence>
<dbReference type="GO" id="GO:0005886">
    <property type="term" value="C:plasma membrane"/>
    <property type="evidence" value="ECO:0007669"/>
    <property type="project" value="UniProtKB-SubCell"/>
</dbReference>
<keyword evidence="9" id="KW-1185">Reference proteome</keyword>
<feature type="transmembrane region" description="Helical" evidence="6">
    <location>
        <begin position="304"/>
        <end position="327"/>
    </location>
</feature>
<feature type="transmembrane region" description="Helical" evidence="6">
    <location>
        <begin position="176"/>
        <end position="196"/>
    </location>
</feature>
<evidence type="ECO:0000256" key="3">
    <source>
        <dbReference type="ARBA" id="ARBA00022692"/>
    </source>
</evidence>
<comment type="caution">
    <text evidence="8">The sequence shown here is derived from an EMBL/GenBank/DDBJ whole genome shotgun (WGS) entry which is preliminary data.</text>
</comment>
<reference evidence="8 9" key="1">
    <citation type="journal article" date="2015" name="Genome Announc.">
        <title>Expanding the biotechnology potential of lactobacilli through comparative genomics of 213 strains and associated genera.</title>
        <authorList>
            <person name="Sun Z."/>
            <person name="Harris H.M."/>
            <person name="McCann A."/>
            <person name="Guo C."/>
            <person name="Argimon S."/>
            <person name="Zhang W."/>
            <person name="Yang X."/>
            <person name="Jeffery I.B."/>
            <person name="Cooney J.C."/>
            <person name="Kagawa T.F."/>
            <person name="Liu W."/>
            <person name="Song Y."/>
            <person name="Salvetti E."/>
            <person name="Wrobel A."/>
            <person name="Rasinkangas P."/>
            <person name="Parkhill J."/>
            <person name="Rea M.C."/>
            <person name="O'Sullivan O."/>
            <person name="Ritari J."/>
            <person name="Douillard F.P."/>
            <person name="Paul Ross R."/>
            <person name="Yang R."/>
            <person name="Briner A.E."/>
            <person name="Felis G.E."/>
            <person name="de Vos W.M."/>
            <person name="Barrangou R."/>
            <person name="Klaenhammer T.R."/>
            <person name="Caufield P.W."/>
            <person name="Cui Y."/>
            <person name="Zhang H."/>
            <person name="O'Toole P.W."/>
        </authorList>
    </citation>
    <scope>NUCLEOTIDE SEQUENCE [LARGE SCALE GENOMIC DNA]</scope>
    <source>
        <strain evidence="8 9">DSM 17757</strain>
    </source>
</reference>
<evidence type="ECO:0000313" key="8">
    <source>
        <dbReference type="EMBL" id="KRN67354.1"/>
    </source>
</evidence>
<dbReference type="PANTHER" id="PTHR42718">
    <property type="entry name" value="MAJOR FACILITATOR SUPERFAMILY MULTIDRUG TRANSPORTER MFSC"/>
    <property type="match status" value="1"/>
</dbReference>
<dbReference type="EMBL" id="JQBR01000002">
    <property type="protein sequence ID" value="KRN67354.1"/>
    <property type="molecule type" value="Genomic_DNA"/>
</dbReference>
<feature type="domain" description="Major facilitator superfamily (MFS) profile" evidence="7">
    <location>
        <begin position="21"/>
        <end position="471"/>
    </location>
</feature>
<dbReference type="PANTHER" id="PTHR42718:SF9">
    <property type="entry name" value="MAJOR FACILITATOR SUPERFAMILY MULTIDRUG TRANSPORTER MFSC"/>
    <property type="match status" value="1"/>
</dbReference>
<feature type="transmembrane region" description="Helical" evidence="6">
    <location>
        <begin position="208"/>
        <end position="228"/>
    </location>
</feature>
<feature type="transmembrane region" description="Helical" evidence="6">
    <location>
        <begin position="116"/>
        <end position="136"/>
    </location>
</feature>
<keyword evidence="4 6" id="KW-1133">Transmembrane helix</keyword>
<dbReference type="Proteomes" id="UP000051568">
    <property type="component" value="Unassembled WGS sequence"/>
</dbReference>
<comment type="subcellular location">
    <subcellularLocation>
        <location evidence="1">Cell membrane</location>
        <topology evidence="1">Multi-pass membrane protein</topology>
    </subcellularLocation>
</comment>
<dbReference type="PATRIC" id="fig|319652.3.peg.901"/>
<protein>
    <submittedName>
        <fullName evidence="8">Putative multidrug transport protein (Putative)</fullName>
    </submittedName>
</protein>
<organism evidence="8 9">
    <name type="scientific">Pediococcus cellicola</name>
    <dbReference type="NCBI Taxonomy" id="319652"/>
    <lineage>
        <taxon>Bacteria</taxon>
        <taxon>Bacillati</taxon>
        <taxon>Bacillota</taxon>
        <taxon>Bacilli</taxon>
        <taxon>Lactobacillales</taxon>
        <taxon>Lactobacillaceae</taxon>
        <taxon>Pediococcus</taxon>
    </lineage>
</organism>
<keyword evidence="5 6" id="KW-0472">Membrane</keyword>
<dbReference type="PROSITE" id="PS50850">
    <property type="entry name" value="MFS"/>
    <property type="match status" value="1"/>
</dbReference>
<feature type="transmembrane region" description="Helical" evidence="6">
    <location>
        <begin position="363"/>
        <end position="384"/>
    </location>
</feature>
<evidence type="ECO:0000256" key="5">
    <source>
        <dbReference type="ARBA" id="ARBA00023136"/>
    </source>
</evidence>